<dbReference type="Gene3D" id="1.20.1250.20">
    <property type="entry name" value="MFS general substrate transporter like domains"/>
    <property type="match status" value="1"/>
</dbReference>
<feature type="transmembrane region" description="Helical" evidence="1">
    <location>
        <begin position="171"/>
        <end position="189"/>
    </location>
</feature>
<comment type="caution">
    <text evidence="2">The sequence shown here is derived from an EMBL/GenBank/DDBJ whole genome shotgun (WGS) entry which is preliminary data.</text>
</comment>
<evidence type="ECO:0000313" key="3">
    <source>
        <dbReference type="Proteomes" id="UP001596174"/>
    </source>
</evidence>
<evidence type="ECO:0000313" key="2">
    <source>
        <dbReference type="EMBL" id="MFC5910180.1"/>
    </source>
</evidence>
<gene>
    <name evidence="2" type="ORF">ACFP3V_23535</name>
</gene>
<dbReference type="EMBL" id="JBHSQJ010000103">
    <property type="protein sequence ID" value="MFC5910180.1"/>
    <property type="molecule type" value="Genomic_DNA"/>
</dbReference>
<evidence type="ECO:0000256" key="1">
    <source>
        <dbReference type="SAM" id="Phobius"/>
    </source>
</evidence>
<dbReference type="Pfam" id="PF07690">
    <property type="entry name" value="MFS_1"/>
    <property type="match status" value="1"/>
</dbReference>
<dbReference type="PANTHER" id="PTHR23542">
    <property type="match status" value="1"/>
</dbReference>
<keyword evidence="3" id="KW-1185">Reference proteome</keyword>
<feature type="transmembrane region" description="Helical" evidence="1">
    <location>
        <begin position="44"/>
        <end position="67"/>
    </location>
</feature>
<feature type="transmembrane region" description="Helical" evidence="1">
    <location>
        <begin position="249"/>
        <end position="270"/>
    </location>
</feature>
<dbReference type="RefSeq" id="WP_380586878.1">
    <property type="nucleotide sequence ID" value="NZ_JBHSQJ010000103.1"/>
</dbReference>
<dbReference type="SUPFAM" id="SSF103473">
    <property type="entry name" value="MFS general substrate transporter"/>
    <property type="match status" value="1"/>
</dbReference>
<protein>
    <submittedName>
        <fullName evidence="2">MFS transporter</fullName>
    </submittedName>
</protein>
<keyword evidence="1" id="KW-1133">Transmembrane helix</keyword>
<keyword evidence="1" id="KW-0472">Membrane</keyword>
<accession>A0ABW1G8D9</accession>
<organism evidence="2 3">
    <name type="scientific">Streptacidiphilus monticola</name>
    <dbReference type="NCBI Taxonomy" id="2161674"/>
    <lineage>
        <taxon>Bacteria</taxon>
        <taxon>Bacillati</taxon>
        <taxon>Actinomycetota</taxon>
        <taxon>Actinomycetes</taxon>
        <taxon>Kitasatosporales</taxon>
        <taxon>Streptomycetaceae</taxon>
        <taxon>Streptacidiphilus</taxon>
    </lineage>
</organism>
<feature type="transmembrane region" description="Helical" evidence="1">
    <location>
        <begin position="337"/>
        <end position="359"/>
    </location>
</feature>
<reference evidence="3" key="1">
    <citation type="journal article" date="2019" name="Int. J. Syst. Evol. Microbiol.">
        <title>The Global Catalogue of Microorganisms (GCM) 10K type strain sequencing project: providing services to taxonomists for standard genome sequencing and annotation.</title>
        <authorList>
            <consortium name="The Broad Institute Genomics Platform"/>
            <consortium name="The Broad Institute Genome Sequencing Center for Infectious Disease"/>
            <person name="Wu L."/>
            <person name="Ma J."/>
        </authorList>
    </citation>
    <scope>NUCLEOTIDE SEQUENCE [LARGE SCALE GENOMIC DNA]</scope>
    <source>
        <strain evidence="3">JCM 4816</strain>
    </source>
</reference>
<sequence>MFRGYRALFSPAGAVPFALAALLARFPMGMLSLAATLAVTSLHGSYTLAGLGGATSLATVAVAGPLQARLVDRHGQARVSVPAMLLAAAGSAGALLTIVQHAPTWLFVVACAAAGLGPNSGSLARARWAHLHKGDDATLHTAYAYEGVVDELCFVLGPLAVMGLAAAASPVAAYVIGVAVEVVGILTLAGQRRTEPPVAAAVGHLPGSALRSPGMPALVLVLASTGLVFGAQEITTIGLAQSLGERGQAGWVLACYALGSCLSGLLLGLWRPRGSALARMRWSLAAMALSLSPLMLVHSLGAAAGVLFPAGFTTAPTMTTAMGFVRELVPEGKLTEGFTWTSTGLLVGISTGTAVAGWLADHAAPGTGYRIPAAAAAIALLTTFAGGRAIRFGASSAWEGAQ</sequence>
<dbReference type="Proteomes" id="UP001596174">
    <property type="component" value="Unassembled WGS sequence"/>
</dbReference>
<dbReference type="InterPro" id="IPR011701">
    <property type="entry name" value="MFS"/>
</dbReference>
<feature type="transmembrane region" description="Helical" evidence="1">
    <location>
        <begin position="79"/>
        <end position="99"/>
    </location>
</feature>
<keyword evidence="1" id="KW-0812">Transmembrane</keyword>
<dbReference type="InterPro" id="IPR036259">
    <property type="entry name" value="MFS_trans_sf"/>
</dbReference>
<proteinExistence type="predicted"/>
<feature type="transmembrane region" description="Helical" evidence="1">
    <location>
        <begin position="371"/>
        <end position="390"/>
    </location>
</feature>
<feature type="transmembrane region" description="Helical" evidence="1">
    <location>
        <begin position="210"/>
        <end position="229"/>
    </location>
</feature>
<dbReference type="PANTHER" id="PTHR23542:SF1">
    <property type="entry name" value="MAJOR FACILITATOR SUPERFAMILY (MFS) PROFILE DOMAIN-CONTAINING PROTEIN"/>
    <property type="match status" value="1"/>
</dbReference>
<name>A0ABW1G8D9_9ACTN</name>